<dbReference type="InterPro" id="IPR037293">
    <property type="entry name" value="Gal_Oxidase_central_sf"/>
</dbReference>
<evidence type="ECO:0000256" key="2">
    <source>
        <dbReference type="SAM" id="SignalP"/>
    </source>
</evidence>
<dbReference type="InterPro" id="IPR014756">
    <property type="entry name" value="Ig_E-set"/>
</dbReference>
<dbReference type="InterPro" id="IPR009880">
    <property type="entry name" value="Glyoxal_oxidase_N"/>
</dbReference>
<gene>
    <name evidence="5" type="ORF">Cni_G23847</name>
</gene>
<feature type="chain" id="PRO_5042915082" description="Galactose oxidase" evidence="2">
    <location>
        <begin position="34"/>
        <end position="558"/>
    </location>
</feature>
<dbReference type="Gene3D" id="2.130.10.80">
    <property type="entry name" value="Galactose oxidase/kelch, beta-propeller"/>
    <property type="match status" value="1"/>
</dbReference>
<name>A0AAQ3QJJ9_9LILI</name>
<protein>
    <recommendedName>
        <fullName evidence="7">Galactose oxidase</fullName>
    </recommendedName>
</protein>
<evidence type="ECO:0000259" key="3">
    <source>
        <dbReference type="Pfam" id="PF07250"/>
    </source>
</evidence>
<dbReference type="SUPFAM" id="SSF50965">
    <property type="entry name" value="Galactose oxidase, central domain"/>
    <property type="match status" value="1"/>
</dbReference>
<evidence type="ECO:0000313" key="5">
    <source>
        <dbReference type="EMBL" id="WOL15066.1"/>
    </source>
</evidence>
<keyword evidence="1 2" id="KW-0732">Signal</keyword>
<reference evidence="5 6" key="1">
    <citation type="submission" date="2023-10" db="EMBL/GenBank/DDBJ databases">
        <title>Chromosome-scale genome assembly provides insights into flower coloration mechanisms of Canna indica.</title>
        <authorList>
            <person name="Li C."/>
        </authorList>
    </citation>
    <scope>NUCLEOTIDE SEQUENCE [LARGE SCALE GENOMIC DNA]</scope>
    <source>
        <tissue evidence="5">Flower</tissue>
    </source>
</reference>
<accession>A0AAQ3QJJ9</accession>
<dbReference type="PANTHER" id="PTHR32208:SF85">
    <property type="entry name" value="GLYOXAL OXIDASE N-TERMINUS FAMILY PROTEIN, EXPRESSED"/>
    <property type="match status" value="1"/>
</dbReference>
<evidence type="ECO:0008006" key="7">
    <source>
        <dbReference type="Google" id="ProtNLM"/>
    </source>
</evidence>
<dbReference type="InterPro" id="IPR013783">
    <property type="entry name" value="Ig-like_fold"/>
</dbReference>
<proteinExistence type="predicted"/>
<dbReference type="EMBL" id="CP136896">
    <property type="protein sequence ID" value="WOL15066.1"/>
    <property type="molecule type" value="Genomic_DNA"/>
</dbReference>
<evidence type="ECO:0000259" key="4">
    <source>
        <dbReference type="Pfam" id="PF09118"/>
    </source>
</evidence>
<evidence type="ECO:0000313" key="6">
    <source>
        <dbReference type="Proteomes" id="UP001327560"/>
    </source>
</evidence>
<dbReference type="SUPFAM" id="SSF81296">
    <property type="entry name" value="E set domains"/>
    <property type="match status" value="1"/>
</dbReference>
<dbReference type="CDD" id="cd02851">
    <property type="entry name" value="E_set_GO_C"/>
    <property type="match status" value="1"/>
</dbReference>
<evidence type="ECO:0000256" key="1">
    <source>
        <dbReference type="ARBA" id="ARBA00022729"/>
    </source>
</evidence>
<organism evidence="5 6">
    <name type="scientific">Canna indica</name>
    <name type="common">Indian-shot</name>
    <dbReference type="NCBI Taxonomy" id="4628"/>
    <lineage>
        <taxon>Eukaryota</taxon>
        <taxon>Viridiplantae</taxon>
        <taxon>Streptophyta</taxon>
        <taxon>Embryophyta</taxon>
        <taxon>Tracheophyta</taxon>
        <taxon>Spermatophyta</taxon>
        <taxon>Magnoliopsida</taxon>
        <taxon>Liliopsida</taxon>
        <taxon>Zingiberales</taxon>
        <taxon>Cannaceae</taxon>
        <taxon>Canna</taxon>
    </lineage>
</organism>
<sequence>MMTRTRTRSHAATFSFLRPLLLVLAVLSAPSHATTSTGTAGGSGGYWRLLRKSIGISAMHMQLLPDNTVIMFDRTDFGPSNVSLPFHRCSFGSSHLALARDCTAHSVLFDLPTTTVRPLTLLTNIWCSSGALLPNGSLLQTGGFGDGDRTVRLFSPSVRHSDWVESPSYLAVRRWYASNQLLPDGRVIVLGGRRQFSYEFVPSDSPSRRHVFQFPFLVETWDRDAENNLYPFLHLLPDGTLFVFANDRAVILDAAGNRVIRRLPFLPDGPRSYPSSGSSVLLPLRPGAAAEVLVCGGAPRGSYQAALNGTFLPALRTCARIKPADPNPIWFMEDMPLARVMGDMLLLPTCDVLIVNGAAAGTAGWDLARDPVTSPVLYRPDSPVGSRFDVLNQSETARMYHSTAVLDTYGRVLVGGSNPHNGYVFANVTFPTELSLEAFYPPYLSAGPRPRLLNAKAEVGYGEMVTVQFEAAGEYYSACSALNLEVVAIAPAFSSHALGMNQRVVVLPVMRAGWTPQQFVYEAVVVTPPSPEVAPPGYYLWFVVHGGVPSVGVWVRIA</sequence>
<dbReference type="Pfam" id="PF07250">
    <property type="entry name" value="Glyoxal_oxid_N"/>
    <property type="match status" value="1"/>
</dbReference>
<dbReference type="Pfam" id="PF09118">
    <property type="entry name" value="GO-like_E_set"/>
    <property type="match status" value="1"/>
</dbReference>
<dbReference type="InterPro" id="IPR015202">
    <property type="entry name" value="GO-like_E_set"/>
</dbReference>
<dbReference type="PANTHER" id="PTHR32208">
    <property type="entry name" value="SECRETED PROTEIN-RELATED"/>
    <property type="match status" value="1"/>
</dbReference>
<dbReference type="InterPro" id="IPR011043">
    <property type="entry name" value="Gal_Oxase/kelch_b-propeller"/>
</dbReference>
<feature type="domain" description="Glyoxal oxidase N-terminal" evidence="3">
    <location>
        <begin position="59"/>
        <end position="443"/>
    </location>
</feature>
<dbReference type="AlphaFoldDB" id="A0AAQ3QJJ9"/>
<feature type="domain" description="Galactose oxidase-like Early set" evidence="4">
    <location>
        <begin position="449"/>
        <end position="557"/>
    </location>
</feature>
<dbReference type="Proteomes" id="UP001327560">
    <property type="component" value="Chromosome 7"/>
</dbReference>
<dbReference type="Gene3D" id="2.60.40.10">
    <property type="entry name" value="Immunoglobulins"/>
    <property type="match status" value="1"/>
</dbReference>
<feature type="signal peptide" evidence="2">
    <location>
        <begin position="1"/>
        <end position="33"/>
    </location>
</feature>
<keyword evidence="6" id="KW-1185">Reference proteome</keyword>